<sequence length="52" mass="6027">MIDLMTIESNYQIQNRILRNIISNLSNPKICRNTCTDPCLIIGGFRTRTKDK</sequence>
<keyword evidence="2" id="KW-1185">Reference proteome</keyword>
<comment type="caution">
    <text evidence="1">The sequence shown here is derived from an EMBL/GenBank/DDBJ whole genome shotgun (WGS) entry which is preliminary data.</text>
</comment>
<gene>
    <name evidence="1" type="ORF">CDL12_07324</name>
</gene>
<dbReference type="AlphaFoldDB" id="A0A2G9HR55"/>
<proteinExistence type="predicted"/>
<dbReference type="Proteomes" id="UP000231279">
    <property type="component" value="Unassembled WGS sequence"/>
</dbReference>
<name>A0A2G9HR55_9LAMI</name>
<protein>
    <submittedName>
        <fullName evidence="1">Uncharacterized protein</fullName>
    </submittedName>
</protein>
<evidence type="ECO:0000313" key="1">
    <source>
        <dbReference type="EMBL" id="PIN19999.1"/>
    </source>
</evidence>
<reference evidence="2" key="1">
    <citation type="journal article" date="2018" name="Gigascience">
        <title>Genome assembly of the Pink Ipe (Handroanthus impetiginosus, Bignoniaceae), a highly valued, ecologically keystone Neotropical timber forest tree.</title>
        <authorList>
            <person name="Silva-Junior O.B."/>
            <person name="Grattapaglia D."/>
            <person name="Novaes E."/>
            <person name="Collevatti R.G."/>
        </authorList>
    </citation>
    <scope>NUCLEOTIDE SEQUENCE [LARGE SCALE GENOMIC DNA]</scope>
    <source>
        <strain evidence="2">cv. UFG-1</strain>
    </source>
</reference>
<dbReference type="EMBL" id="NKXS01001189">
    <property type="protein sequence ID" value="PIN19999.1"/>
    <property type="molecule type" value="Genomic_DNA"/>
</dbReference>
<evidence type="ECO:0000313" key="2">
    <source>
        <dbReference type="Proteomes" id="UP000231279"/>
    </source>
</evidence>
<organism evidence="1 2">
    <name type="scientific">Handroanthus impetiginosus</name>
    <dbReference type="NCBI Taxonomy" id="429701"/>
    <lineage>
        <taxon>Eukaryota</taxon>
        <taxon>Viridiplantae</taxon>
        <taxon>Streptophyta</taxon>
        <taxon>Embryophyta</taxon>
        <taxon>Tracheophyta</taxon>
        <taxon>Spermatophyta</taxon>
        <taxon>Magnoliopsida</taxon>
        <taxon>eudicotyledons</taxon>
        <taxon>Gunneridae</taxon>
        <taxon>Pentapetalae</taxon>
        <taxon>asterids</taxon>
        <taxon>lamiids</taxon>
        <taxon>Lamiales</taxon>
        <taxon>Bignoniaceae</taxon>
        <taxon>Crescentiina</taxon>
        <taxon>Tabebuia alliance</taxon>
        <taxon>Handroanthus</taxon>
    </lineage>
</organism>
<accession>A0A2G9HR55</accession>